<keyword evidence="4 7" id="KW-0472">Membrane</keyword>
<sequence>MVITWGGTNSYLTNEERLALTPIEIGLERAKLIKWAFIATGLSYVAMMLTLYLTCRPYRKQWQVIPDPGKKCWVEYNLYYVISLGLNVSTDLLIMAIPMPLLLKVKVPIRSKLILIALFSAGFFVMIAAVLRCIYAFTNTQANGLVIAIWSCREAFVAMIVGNVPMIKPIISRYSTKWSASNSAQKSVGSDSSRSVEMGSRNQNHSQHDSERQSCDDSESMKHIVGKAEGLEICTNKTYEVTYESSVPEKVVLKERVHSLNMAYSAQSRVAGGNGGSI</sequence>
<dbReference type="EMBL" id="JBBBZM010000023">
    <property type="protein sequence ID" value="KAL0638314.1"/>
    <property type="molecule type" value="Genomic_DNA"/>
</dbReference>
<feature type="transmembrane region" description="Helical" evidence="7">
    <location>
        <begin position="78"/>
        <end position="101"/>
    </location>
</feature>
<evidence type="ECO:0000256" key="1">
    <source>
        <dbReference type="ARBA" id="ARBA00004141"/>
    </source>
</evidence>
<feature type="compositionally biased region" description="Polar residues" evidence="6">
    <location>
        <begin position="183"/>
        <end position="205"/>
    </location>
</feature>
<evidence type="ECO:0000259" key="8">
    <source>
        <dbReference type="Pfam" id="PF20684"/>
    </source>
</evidence>
<evidence type="ECO:0000256" key="4">
    <source>
        <dbReference type="ARBA" id="ARBA00023136"/>
    </source>
</evidence>
<dbReference type="PANTHER" id="PTHR33048">
    <property type="entry name" value="PTH11-LIKE INTEGRAL MEMBRANE PROTEIN (AFU_ORTHOLOGUE AFUA_5G11245)"/>
    <property type="match status" value="1"/>
</dbReference>
<feature type="compositionally biased region" description="Basic and acidic residues" evidence="6">
    <location>
        <begin position="206"/>
        <end position="219"/>
    </location>
</feature>
<dbReference type="Pfam" id="PF20684">
    <property type="entry name" value="Fung_rhodopsin"/>
    <property type="match status" value="1"/>
</dbReference>
<proteinExistence type="inferred from homology"/>
<dbReference type="InterPro" id="IPR049326">
    <property type="entry name" value="Rhodopsin_dom_fungi"/>
</dbReference>
<dbReference type="PANTHER" id="PTHR33048:SF47">
    <property type="entry name" value="INTEGRAL MEMBRANE PROTEIN-RELATED"/>
    <property type="match status" value="1"/>
</dbReference>
<feature type="transmembrane region" description="Helical" evidence="7">
    <location>
        <begin position="32"/>
        <end position="53"/>
    </location>
</feature>
<reference evidence="9 10" key="1">
    <citation type="submission" date="2024-02" db="EMBL/GenBank/DDBJ databases">
        <title>Discinaceae phylogenomics.</title>
        <authorList>
            <person name="Dirks A.C."/>
            <person name="James T.Y."/>
        </authorList>
    </citation>
    <scope>NUCLEOTIDE SEQUENCE [LARGE SCALE GENOMIC DNA]</scope>
    <source>
        <strain evidence="9 10">ACD0624</strain>
    </source>
</reference>
<comment type="subcellular location">
    <subcellularLocation>
        <location evidence="1">Membrane</location>
        <topology evidence="1">Multi-pass membrane protein</topology>
    </subcellularLocation>
</comment>
<evidence type="ECO:0000256" key="7">
    <source>
        <dbReference type="SAM" id="Phobius"/>
    </source>
</evidence>
<dbReference type="InterPro" id="IPR052337">
    <property type="entry name" value="SAT4-like"/>
</dbReference>
<keyword evidence="10" id="KW-1185">Reference proteome</keyword>
<name>A0ABR3GQV2_9PEZI</name>
<feature type="domain" description="Rhodopsin" evidence="8">
    <location>
        <begin position="35"/>
        <end position="173"/>
    </location>
</feature>
<comment type="caution">
    <text evidence="9">The sequence shown here is derived from an EMBL/GenBank/DDBJ whole genome shotgun (WGS) entry which is preliminary data.</text>
</comment>
<dbReference type="Proteomes" id="UP001447188">
    <property type="component" value="Unassembled WGS sequence"/>
</dbReference>
<gene>
    <name evidence="9" type="ORF">Q9L58_002616</name>
</gene>
<evidence type="ECO:0000256" key="3">
    <source>
        <dbReference type="ARBA" id="ARBA00022989"/>
    </source>
</evidence>
<keyword evidence="2 7" id="KW-0812">Transmembrane</keyword>
<evidence type="ECO:0000313" key="10">
    <source>
        <dbReference type="Proteomes" id="UP001447188"/>
    </source>
</evidence>
<protein>
    <recommendedName>
        <fullName evidence="8">Rhodopsin domain-containing protein</fullName>
    </recommendedName>
</protein>
<organism evidence="9 10">
    <name type="scientific">Discina gigas</name>
    <dbReference type="NCBI Taxonomy" id="1032678"/>
    <lineage>
        <taxon>Eukaryota</taxon>
        <taxon>Fungi</taxon>
        <taxon>Dikarya</taxon>
        <taxon>Ascomycota</taxon>
        <taxon>Pezizomycotina</taxon>
        <taxon>Pezizomycetes</taxon>
        <taxon>Pezizales</taxon>
        <taxon>Discinaceae</taxon>
        <taxon>Discina</taxon>
    </lineage>
</organism>
<accession>A0ABR3GQV2</accession>
<evidence type="ECO:0000256" key="2">
    <source>
        <dbReference type="ARBA" id="ARBA00022692"/>
    </source>
</evidence>
<comment type="similarity">
    <text evidence="5">Belongs to the SAT4 family.</text>
</comment>
<feature type="transmembrane region" description="Helical" evidence="7">
    <location>
        <begin position="144"/>
        <end position="167"/>
    </location>
</feature>
<evidence type="ECO:0000256" key="6">
    <source>
        <dbReference type="SAM" id="MobiDB-lite"/>
    </source>
</evidence>
<feature type="transmembrane region" description="Helical" evidence="7">
    <location>
        <begin position="113"/>
        <end position="138"/>
    </location>
</feature>
<evidence type="ECO:0000256" key="5">
    <source>
        <dbReference type="ARBA" id="ARBA00038359"/>
    </source>
</evidence>
<evidence type="ECO:0000313" key="9">
    <source>
        <dbReference type="EMBL" id="KAL0638314.1"/>
    </source>
</evidence>
<keyword evidence="3 7" id="KW-1133">Transmembrane helix</keyword>
<feature type="region of interest" description="Disordered" evidence="6">
    <location>
        <begin position="183"/>
        <end position="219"/>
    </location>
</feature>